<feature type="non-terminal residue" evidence="1">
    <location>
        <position position="1"/>
    </location>
</feature>
<name>A0AAE0NPJ4_9PEZI</name>
<protein>
    <submittedName>
        <fullName evidence="1">Uncharacterized protein</fullName>
    </submittedName>
</protein>
<evidence type="ECO:0000313" key="2">
    <source>
        <dbReference type="Proteomes" id="UP001285441"/>
    </source>
</evidence>
<feature type="non-terminal residue" evidence="1">
    <location>
        <position position="156"/>
    </location>
</feature>
<dbReference type="AlphaFoldDB" id="A0AAE0NPJ4"/>
<accession>A0AAE0NPJ4</accession>
<dbReference type="PANTHER" id="PTHR35043:SF7">
    <property type="entry name" value="TRANSCRIPTION FACTOR DOMAIN-CONTAINING PROTEIN"/>
    <property type="match status" value="1"/>
</dbReference>
<reference evidence="1" key="2">
    <citation type="submission" date="2023-06" db="EMBL/GenBank/DDBJ databases">
        <authorList>
            <consortium name="Lawrence Berkeley National Laboratory"/>
            <person name="Haridas S."/>
            <person name="Hensen N."/>
            <person name="Bonometti L."/>
            <person name="Westerberg I."/>
            <person name="Brannstrom I.O."/>
            <person name="Guillou S."/>
            <person name="Cros-Aarteil S."/>
            <person name="Calhoun S."/>
            <person name="Kuo A."/>
            <person name="Mondo S."/>
            <person name="Pangilinan J."/>
            <person name="Riley R."/>
            <person name="LaButti K."/>
            <person name="Andreopoulos B."/>
            <person name="Lipzen A."/>
            <person name="Chen C."/>
            <person name="Yanf M."/>
            <person name="Daum C."/>
            <person name="Ng V."/>
            <person name="Clum A."/>
            <person name="Steindorff A."/>
            <person name="Ohm R."/>
            <person name="Martin F."/>
            <person name="Silar P."/>
            <person name="Natvig D."/>
            <person name="Lalanne C."/>
            <person name="Gautier V."/>
            <person name="Ament-velasquez S.L."/>
            <person name="Kruys A."/>
            <person name="Hutchinson M.I."/>
            <person name="Powell A.J."/>
            <person name="Barry K."/>
            <person name="Miller A.N."/>
            <person name="Grigoriev I.V."/>
            <person name="Debuchy R."/>
            <person name="Gladieux P."/>
            <person name="Thoren M.H."/>
            <person name="Johannesson H."/>
        </authorList>
    </citation>
    <scope>NUCLEOTIDE SEQUENCE</scope>
    <source>
        <strain evidence="1">CBS 232.78</strain>
    </source>
</reference>
<evidence type="ECO:0000313" key="1">
    <source>
        <dbReference type="EMBL" id="KAK3385199.1"/>
    </source>
</evidence>
<gene>
    <name evidence="1" type="ORF">B0H63DRAFT_559864</name>
</gene>
<dbReference type="PANTHER" id="PTHR35043">
    <property type="entry name" value="TRANSCRIPTION FACTOR DOMAIN-CONTAINING PROTEIN"/>
    <property type="match status" value="1"/>
</dbReference>
<keyword evidence="2" id="KW-1185">Reference proteome</keyword>
<proteinExistence type="predicted"/>
<reference evidence="1" key="1">
    <citation type="journal article" date="2023" name="Mol. Phylogenet. Evol.">
        <title>Genome-scale phylogeny and comparative genomics of the fungal order Sordariales.</title>
        <authorList>
            <person name="Hensen N."/>
            <person name="Bonometti L."/>
            <person name="Westerberg I."/>
            <person name="Brannstrom I.O."/>
            <person name="Guillou S."/>
            <person name="Cros-Aarteil S."/>
            <person name="Calhoun S."/>
            <person name="Haridas S."/>
            <person name="Kuo A."/>
            <person name="Mondo S."/>
            <person name="Pangilinan J."/>
            <person name="Riley R."/>
            <person name="LaButti K."/>
            <person name="Andreopoulos B."/>
            <person name="Lipzen A."/>
            <person name="Chen C."/>
            <person name="Yan M."/>
            <person name="Daum C."/>
            <person name="Ng V."/>
            <person name="Clum A."/>
            <person name="Steindorff A."/>
            <person name="Ohm R.A."/>
            <person name="Martin F."/>
            <person name="Silar P."/>
            <person name="Natvig D.O."/>
            <person name="Lalanne C."/>
            <person name="Gautier V."/>
            <person name="Ament-Velasquez S.L."/>
            <person name="Kruys A."/>
            <person name="Hutchinson M.I."/>
            <person name="Powell A.J."/>
            <person name="Barry K."/>
            <person name="Miller A.N."/>
            <person name="Grigoriev I.V."/>
            <person name="Debuchy R."/>
            <person name="Gladieux P."/>
            <person name="Hiltunen Thoren M."/>
            <person name="Johannesson H."/>
        </authorList>
    </citation>
    <scope>NUCLEOTIDE SEQUENCE</scope>
    <source>
        <strain evidence="1">CBS 232.78</strain>
    </source>
</reference>
<dbReference type="EMBL" id="JAULSW010000004">
    <property type="protein sequence ID" value="KAK3385199.1"/>
    <property type="molecule type" value="Genomic_DNA"/>
</dbReference>
<comment type="caution">
    <text evidence="1">The sequence shown here is derived from an EMBL/GenBank/DDBJ whole genome shotgun (WGS) entry which is preliminary data.</text>
</comment>
<sequence length="156" mass="17841">SKPLFCAETRLGCRIPEWPWTLPSLNYFFRTLETGSLNKPPTPGKRYYKEPAAINYSWDSETFFNISRGEILDKSKSNGLAKALVCVQATWFRAQCITRICQALPITLLELSSFGHSVCALVIYVLWWYKPTGIELPAIRHLQTVEEKALWAVLNE</sequence>
<organism evidence="1 2">
    <name type="scientific">Podospora didyma</name>
    <dbReference type="NCBI Taxonomy" id="330526"/>
    <lineage>
        <taxon>Eukaryota</taxon>
        <taxon>Fungi</taxon>
        <taxon>Dikarya</taxon>
        <taxon>Ascomycota</taxon>
        <taxon>Pezizomycotina</taxon>
        <taxon>Sordariomycetes</taxon>
        <taxon>Sordariomycetidae</taxon>
        <taxon>Sordariales</taxon>
        <taxon>Podosporaceae</taxon>
        <taxon>Podospora</taxon>
    </lineage>
</organism>
<dbReference type="Proteomes" id="UP001285441">
    <property type="component" value="Unassembled WGS sequence"/>
</dbReference>